<organism evidence="3 4">
    <name type="scientific">Cyprinus carpio</name>
    <name type="common">Common carp</name>
    <dbReference type="NCBI Taxonomy" id="7962"/>
    <lineage>
        <taxon>Eukaryota</taxon>
        <taxon>Metazoa</taxon>
        <taxon>Chordata</taxon>
        <taxon>Craniata</taxon>
        <taxon>Vertebrata</taxon>
        <taxon>Euteleostomi</taxon>
        <taxon>Actinopterygii</taxon>
        <taxon>Neopterygii</taxon>
        <taxon>Teleostei</taxon>
        <taxon>Ostariophysi</taxon>
        <taxon>Cypriniformes</taxon>
        <taxon>Cyprinidae</taxon>
        <taxon>Cyprininae</taxon>
        <taxon>Cyprinus</taxon>
    </lineage>
</organism>
<dbReference type="InterPro" id="IPR038717">
    <property type="entry name" value="Tc1-like_DDE_dom"/>
</dbReference>
<dbReference type="Pfam" id="PF01498">
    <property type="entry name" value="HTH_Tnp_Tc3_2"/>
    <property type="match status" value="1"/>
</dbReference>
<dbReference type="GO" id="GO:0003677">
    <property type="term" value="F:DNA binding"/>
    <property type="evidence" value="ECO:0007669"/>
    <property type="project" value="InterPro"/>
</dbReference>
<dbReference type="PANTHER" id="PTHR23022">
    <property type="entry name" value="TRANSPOSABLE ELEMENT-RELATED"/>
    <property type="match status" value="1"/>
</dbReference>
<dbReference type="InterPro" id="IPR036397">
    <property type="entry name" value="RNaseH_sf"/>
</dbReference>
<dbReference type="SUPFAM" id="SSF46689">
    <property type="entry name" value="Homeodomain-like"/>
    <property type="match status" value="1"/>
</dbReference>
<protein>
    <recommendedName>
        <fullName evidence="5">Transposase</fullName>
    </recommendedName>
</protein>
<feature type="domain" description="Tc1-like transposase DDE" evidence="2">
    <location>
        <begin position="156"/>
        <end position="318"/>
    </location>
</feature>
<dbReference type="GO" id="GO:0006313">
    <property type="term" value="P:DNA transposition"/>
    <property type="evidence" value="ECO:0007669"/>
    <property type="project" value="InterPro"/>
</dbReference>
<dbReference type="Gene3D" id="3.30.420.10">
    <property type="entry name" value="Ribonuclease H-like superfamily/Ribonuclease H"/>
    <property type="match status" value="1"/>
</dbReference>
<name>A0A8C2H1H8_CYPCA</name>
<dbReference type="InterPro" id="IPR052338">
    <property type="entry name" value="Transposase_5"/>
</dbReference>
<evidence type="ECO:0000313" key="3">
    <source>
        <dbReference type="Ensembl" id="ENSCCRP00020011693.1"/>
    </source>
</evidence>
<accession>A0A8C2H1H8</accession>
<dbReference type="InterPro" id="IPR002492">
    <property type="entry name" value="Transposase_Tc1-like"/>
</dbReference>
<evidence type="ECO:0000259" key="1">
    <source>
        <dbReference type="Pfam" id="PF01498"/>
    </source>
</evidence>
<dbReference type="PANTHER" id="PTHR23022:SF119">
    <property type="entry name" value="TC1-LIKE TRANSPOSASE DDE DOMAIN-CONTAINING PROTEIN"/>
    <property type="match status" value="1"/>
</dbReference>
<dbReference type="Pfam" id="PF13358">
    <property type="entry name" value="DDE_3"/>
    <property type="match status" value="1"/>
</dbReference>
<sequence length="357" mass="40643">MVSQFGSLGYTIMGKTADLTVVQKTIIDTLHKEGKPQTFIAKEAGCSQSAVSKHVNRKLSGRKKCGRKRCTTNRENHSLMRIVKQNRFKNLSELHKEWTEAGVKASRATTHRRVKEFGYSCRIPLVKPLLNHRQRQRRLTWAKEKKNWTVAQWSKVLFSDESKFCISFGNQGPRVWRKGGEAHSPSCLKSSVKFPQSVMIWGAMSSAGVGPLCFLKTKVTAPVYQEILEHFMLPSADQLFEDAFKKLVSLKMHLKMHFQQDLAPAHTAKSTKSWLNDHGVGVLEWPANSSDLNPRENLWSIIKRKMRNKRPKNADELKATVKETWASIPPQQCHKLITSMPRRIEAVIKAKGAPTKY</sequence>
<evidence type="ECO:0008006" key="5">
    <source>
        <dbReference type="Google" id="ProtNLM"/>
    </source>
</evidence>
<evidence type="ECO:0000313" key="4">
    <source>
        <dbReference type="Proteomes" id="UP000694701"/>
    </source>
</evidence>
<feature type="domain" description="Transposase Tc1-like" evidence="1">
    <location>
        <begin position="78"/>
        <end position="146"/>
    </location>
</feature>
<dbReference type="AlphaFoldDB" id="A0A8C2H1H8"/>
<dbReference type="Proteomes" id="UP000694701">
    <property type="component" value="Unplaced"/>
</dbReference>
<dbReference type="GO" id="GO:0015074">
    <property type="term" value="P:DNA integration"/>
    <property type="evidence" value="ECO:0007669"/>
    <property type="project" value="InterPro"/>
</dbReference>
<proteinExistence type="predicted"/>
<evidence type="ECO:0000259" key="2">
    <source>
        <dbReference type="Pfam" id="PF13358"/>
    </source>
</evidence>
<dbReference type="InterPro" id="IPR009057">
    <property type="entry name" value="Homeodomain-like_sf"/>
</dbReference>
<dbReference type="Ensembl" id="ENSCCRT00020012943.1">
    <property type="protein sequence ID" value="ENSCCRP00020011693.1"/>
    <property type="gene ID" value="ENSCCRG00020005873.1"/>
</dbReference>
<reference evidence="3" key="1">
    <citation type="submission" date="2025-08" db="UniProtKB">
        <authorList>
            <consortium name="Ensembl"/>
        </authorList>
    </citation>
    <scope>IDENTIFICATION</scope>
</reference>